<name>A0A6C1B5H7_9RHOO</name>
<protein>
    <submittedName>
        <fullName evidence="7">D-2-hydroxyacid dehydrogenase</fullName>
    </submittedName>
</protein>
<dbReference type="InterPro" id="IPR006140">
    <property type="entry name" value="D-isomer_DH_NAD-bd"/>
</dbReference>
<dbReference type="EMBL" id="CP048836">
    <property type="protein sequence ID" value="QID18976.1"/>
    <property type="molecule type" value="Genomic_DNA"/>
</dbReference>
<dbReference type="InterPro" id="IPR050418">
    <property type="entry name" value="D-iso_2-hydroxyacid_DH_PdxB"/>
</dbReference>
<dbReference type="CDD" id="cd12162">
    <property type="entry name" value="2-Hacid_dh_4"/>
    <property type="match status" value="1"/>
</dbReference>
<organism evidence="7 8">
    <name type="scientific">Nitrogeniibacter mangrovi</name>
    <dbReference type="NCBI Taxonomy" id="2016596"/>
    <lineage>
        <taxon>Bacteria</taxon>
        <taxon>Pseudomonadati</taxon>
        <taxon>Pseudomonadota</taxon>
        <taxon>Betaproteobacteria</taxon>
        <taxon>Rhodocyclales</taxon>
        <taxon>Zoogloeaceae</taxon>
        <taxon>Nitrogeniibacter</taxon>
    </lineage>
</organism>
<dbReference type="AlphaFoldDB" id="A0A6C1B5H7"/>
<dbReference type="KEGG" id="azq:G3580_15935"/>
<dbReference type="FunFam" id="3.40.50.720:FF:000203">
    <property type="entry name" value="D-3-phosphoglycerate dehydrogenase (SerA)"/>
    <property type="match status" value="1"/>
</dbReference>
<dbReference type="RefSeq" id="WP_173767153.1">
    <property type="nucleotide sequence ID" value="NZ_CP048836.1"/>
</dbReference>
<comment type="similarity">
    <text evidence="1 4">Belongs to the D-isomer specific 2-hydroxyacid dehydrogenase family.</text>
</comment>
<reference evidence="7 8" key="1">
    <citation type="submission" date="2020-02" db="EMBL/GenBank/DDBJ databases">
        <title>Nitrogenibacter mangrovi gen. nov., sp. nov. isolated from mangrove sediment, a denitrifying betaproteobacterium.</title>
        <authorList>
            <person name="Liao H."/>
            <person name="Tian Y."/>
        </authorList>
    </citation>
    <scope>NUCLEOTIDE SEQUENCE [LARGE SCALE GENOMIC DNA]</scope>
    <source>
        <strain evidence="7 8">M9-3-2</strain>
    </source>
</reference>
<accession>A0A6C1B5H7</accession>
<feature type="domain" description="D-isomer specific 2-hydroxyacid dehydrogenase catalytic" evidence="5">
    <location>
        <begin position="32"/>
        <end position="310"/>
    </location>
</feature>
<dbReference type="Pfam" id="PF00389">
    <property type="entry name" value="2-Hacid_dh"/>
    <property type="match status" value="1"/>
</dbReference>
<dbReference type="PANTHER" id="PTHR43761:SF1">
    <property type="entry name" value="D-ISOMER SPECIFIC 2-HYDROXYACID DEHYDROGENASE CATALYTIC DOMAIN-CONTAINING PROTEIN-RELATED"/>
    <property type="match status" value="1"/>
</dbReference>
<evidence type="ECO:0000259" key="5">
    <source>
        <dbReference type="Pfam" id="PF00389"/>
    </source>
</evidence>
<dbReference type="GO" id="GO:0016616">
    <property type="term" value="F:oxidoreductase activity, acting on the CH-OH group of donors, NAD or NADP as acceptor"/>
    <property type="evidence" value="ECO:0007669"/>
    <property type="project" value="InterPro"/>
</dbReference>
<dbReference type="InterPro" id="IPR006139">
    <property type="entry name" value="D-isomer_2_OHA_DH_cat_dom"/>
</dbReference>
<dbReference type="Gene3D" id="3.40.50.720">
    <property type="entry name" value="NAD(P)-binding Rossmann-like Domain"/>
    <property type="match status" value="2"/>
</dbReference>
<evidence type="ECO:0000256" key="3">
    <source>
        <dbReference type="ARBA" id="ARBA00023027"/>
    </source>
</evidence>
<gene>
    <name evidence="7" type="ORF">G3580_15935</name>
</gene>
<proteinExistence type="inferred from homology"/>
<evidence type="ECO:0000259" key="6">
    <source>
        <dbReference type="Pfam" id="PF02826"/>
    </source>
</evidence>
<dbReference type="InterPro" id="IPR036291">
    <property type="entry name" value="NAD(P)-bd_dom_sf"/>
</dbReference>
<dbReference type="PROSITE" id="PS00670">
    <property type="entry name" value="D_2_HYDROXYACID_DH_2"/>
    <property type="match status" value="1"/>
</dbReference>
<evidence type="ECO:0000256" key="2">
    <source>
        <dbReference type="ARBA" id="ARBA00023002"/>
    </source>
</evidence>
<evidence type="ECO:0000313" key="7">
    <source>
        <dbReference type="EMBL" id="QID18976.1"/>
    </source>
</evidence>
<keyword evidence="2 4" id="KW-0560">Oxidoreductase</keyword>
<dbReference type="SUPFAM" id="SSF51735">
    <property type="entry name" value="NAD(P)-binding Rossmann-fold domains"/>
    <property type="match status" value="1"/>
</dbReference>
<dbReference type="Proteomes" id="UP000501991">
    <property type="component" value="Chromosome"/>
</dbReference>
<sequence length="316" mass="33405">MTYRIVMLERDSVDAVFRAPTAAHTWVDYPFTEAGEVIERLRGADIVVLNKAFLGAAEFAALPELKMVAIAATGSDNVDLDACRARGIVVSNVRGYAATTVPEHVLALMFALARQLPAYMADVASGRWSRSRNFCLLDHPVRDLAGSTLGIVGAGSLGQGVAKRATALGMHVLLAERPGATAVRDGRVAFDEVLARADVLSLHCPLTEATRHLINARTLGAMKPSAFLINTARGGLVDEAALVQALRTGRIAGAAVDVLSSEPPDPANPLLDPDVPNLIVTPHVAWASAQAMQALADQVVDNIDAFAAGMPRHRLA</sequence>
<evidence type="ECO:0000256" key="4">
    <source>
        <dbReference type="RuleBase" id="RU003719"/>
    </source>
</evidence>
<keyword evidence="3" id="KW-0520">NAD</keyword>
<dbReference type="PROSITE" id="PS00671">
    <property type="entry name" value="D_2_HYDROXYACID_DH_3"/>
    <property type="match status" value="1"/>
</dbReference>
<evidence type="ECO:0000256" key="1">
    <source>
        <dbReference type="ARBA" id="ARBA00005854"/>
    </source>
</evidence>
<keyword evidence="8" id="KW-1185">Reference proteome</keyword>
<evidence type="ECO:0000313" key="8">
    <source>
        <dbReference type="Proteomes" id="UP000501991"/>
    </source>
</evidence>
<feature type="domain" description="D-isomer specific 2-hydroxyacid dehydrogenase NAD-binding" evidence="6">
    <location>
        <begin position="106"/>
        <end position="285"/>
    </location>
</feature>
<dbReference type="Pfam" id="PF02826">
    <property type="entry name" value="2-Hacid_dh_C"/>
    <property type="match status" value="1"/>
</dbReference>
<dbReference type="PANTHER" id="PTHR43761">
    <property type="entry name" value="D-ISOMER SPECIFIC 2-HYDROXYACID DEHYDROGENASE FAMILY PROTEIN (AFU_ORTHOLOGUE AFUA_1G13630)"/>
    <property type="match status" value="1"/>
</dbReference>
<dbReference type="SUPFAM" id="SSF52283">
    <property type="entry name" value="Formate/glycerate dehydrogenase catalytic domain-like"/>
    <property type="match status" value="1"/>
</dbReference>
<dbReference type="InterPro" id="IPR029753">
    <property type="entry name" value="D-isomer_DH_CS"/>
</dbReference>
<dbReference type="GO" id="GO:0051287">
    <property type="term" value="F:NAD binding"/>
    <property type="evidence" value="ECO:0007669"/>
    <property type="project" value="InterPro"/>
</dbReference>